<dbReference type="SUPFAM" id="SSF54001">
    <property type="entry name" value="Cysteine proteinases"/>
    <property type="match status" value="1"/>
</dbReference>
<dbReference type="Proteomes" id="UP001596250">
    <property type="component" value="Unassembled WGS sequence"/>
</dbReference>
<evidence type="ECO:0008006" key="3">
    <source>
        <dbReference type="Google" id="ProtNLM"/>
    </source>
</evidence>
<gene>
    <name evidence="1" type="ORF">ACFPXP_05600</name>
</gene>
<dbReference type="RefSeq" id="WP_379893199.1">
    <property type="nucleotide sequence ID" value="NZ_CBCSCT010000031.1"/>
</dbReference>
<protein>
    <recommendedName>
        <fullName evidence="3">Permuted papain-like amidase YaeF/Yiix C92 family enzyme</fullName>
    </recommendedName>
</protein>
<proteinExistence type="predicted"/>
<dbReference type="EMBL" id="JBHSQV010000033">
    <property type="protein sequence ID" value="MFC5985905.1"/>
    <property type="molecule type" value="Genomic_DNA"/>
</dbReference>
<comment type="caution">
    <text evidence="1">The sequence shown here is derived from an EMBL/GenBank/DDBJ whole genome shotgun (WGS) entry which is preliminary data.</text>
</comment>
<sequence length="190" mass="21984">MKTRKIYILLTDTGTLLSKLIGWYTRRNLNHVSIALDEQLTEIYSFGRTNSSNPFVGGFVRERLNGDLVRNPHRVTPSSIYSCTVSEEVYERIRVRIRYMLENKDIYKYNLLGLFAIMFNFELNRDNNYFCSQFVAEIMSREGLSLAKKPTSLTTPVDIQASPLLEHIYTGDLRNYQGWVDDDSSLVFAS</sequence>
<accession>A0ABW1ILI2</accession>
<name>A0ABW1ILI2_9BACL</name>
<organism evidence="1 2">
    <name type="scientific">Marinicrinis lubricantis</name>
    <dbReference type="NCBI Taxonomy" id="2086470"/>
    <lineage>
        <taxon>Bacteria</taxon>
        <taxon>Bacillati</taxon>
        <taxon>Bacillota</taxon>
        <taxon>Bacilli</taxon>
        <taxon>Bacillales</taxon>
        <taxon>Paenibacillaceae</taxon>
    </lineage>
</organism>
<keyword evidence="2" id="KW-1185">Reference proteome</keyword>
<evidence type="ECO:0000313" key="1">
    <source>
        <dbReference type="EMBL" id="MFC5985905.1"/>
    </source>
</evidence>
<evidence type="ECO:0000313" key="2">
    <source>
        <dbReference type="Proteomes" id="UP001596250"/>
    </source>
</evidence>
<reference evidence="2" key="1">
    <citation type="journal article" date="2019" name="Int. J. Syst. Evol. Microbiol.">
        <title>The Global Catalogue of Microorganisms (GCM) 10K type strain sequencing project: providing services to taxonomists for standard genome sequencing and annotation.</title>
        <authorList>
            <consortium name="The Broad Institute Genomics Platform"/>
            <consortium name="The Broad Institute Genome Sequencing Center for Infectious Disease"/>
            <person name="Wu L."/>
            <person name="Ma J."/>
        </authorList>
    </citation>
    <scope>NUCLEOTIDE SEQUENCE [LARGE SCALE GENOMIC DNA]</scope>
    <source>
        <strain evidence="2">CCM 8749</strain>
    </source>
</reference>
<dbReference type="Gene3D" id="3.90.1720.10">
    <property type="entry name" value="endopeptidase domain like (from Nostoc punctiforme)"/>
    <property type="match status" value="1"/>
</dbReference>
<dbReference type="InterPro" id="IPR038765">
    <property type="entry name" value="Papain-like_cys_pep_sf"/>
</dbReference>